<name>A0A317XM62_9BASI</name>
<keyword evidence="3" id="KW-1185">Reference proteome</keyword>
<dbReference type="Proteomes" id="UP000246740">
    <property type="component" value="Unassembled WGS sequence"/>
</dbReference>
<dbReference type="InParanoid" id="A0A317XM62"/>
<reference evidence="2 3" key="1">
    <citation type="journal article" date="2018" name="Mol. Biol. Evol.">
        <title>Broad Genomic Sampling Reveals a Smut Pathogenic Ancestry of the Fungal Clade Ustilaginomycotina.</title>
        <authorList>
            <person name="Kijpornyongpan T."/>
            <person name="Mondo S.J."/>
            <person name="Barry K."/>
            <person name="Sandor L."/>
            <person name="Lee J."/>
            <person name="Lipzen A."/>
            <person name="Pangilinan J."/>
            <person name="LaButti K."/>
            <person name="Hainaut M."/>
            <person name="Henrissat B."/>
            <person name="Grigoriev I.V."/>
            <person name="Spatafora J.W."/>
            <person name="Aime M.C."/>
        </authorList>
    </citation>
    <scope>NUCLEOTIDE SEQUENCE [LARGE SCALE GENOMIC DNA]</scope>
    <source>
        <strain evidence="2 3">MCA 3645</strain>
    </source>
</reference>
<feature type="chain" id="PRO_5016441949" description="Hydrophobin" evidence="1">
    <location>
        <begin position="24"/>
        <end position="137"/>
    </location>
</feature>
<evidence type="ECO:0008006" key="4">
    <source>
        <dbReference type="Google" id="ProtNLM"/>
    </source>
</evidence>
<gene>
    <name evidence="2" type="ORF">BCV70DRAFT_31316</name>
</gene>
<feature type="signal peptide" evidence="1">
    <location>
        <begin position="1"/>
        <end position="23"/>
    </location>
</feature>
<proteinExistence type="predicted"/>
<evidence type="ECO:0000313" key="2">
    <source>
        <dbReference type="EMBL" id="PWY98410.1"/>
    </source>
</evidence>
<sequence length="137" mass="15097">MRSETSAASTTVLLLLLLLPLHGHKETMKTSLVQPIIPSVCSQVSCCPNTVQYSAGHRRCCTSFTVQTWSKRSLPFRAVSLAHPGFVETIPVHHCLSFLPSYRLLLLPPDDTYNYTSISSLPSFIDTPKLPARLVAS</sequence>
<dbReference type="AlphaFoldDB" id="A0A317XM62"/>
<accession>A0A317XM62</accession>
<evidence type="ECO:0000256" key="1">
    <source>
        <dbReference type="SAM" id="SignalP"/>
    </source>
</evidence>
<organism evidence="2 3">
    <name type="scientific">Testicularia cyperi</name>
    <dbReference type="NCBI Taxonomy" id="1882483"/>
    <lineage>
        <taxon>Eukaryota</taxon>
        <taxon>Fungi</taxon>
        <taxon>Dikarya</taxon>
        <taxon>Basidiomycota</taxon>
        <taxon>Ustilaginomycotina</taxon>
        <taxon>Ustilaginomycetes</taxon>
        <taxon>Ustilaginales</taxon>
        <taxon>Anthracoideaceae</taxon>
        <taxon>Testicularia</taxon>
    </lineage>
</organism>
<dbReference type="EMBL" id="KZ819198">
    <property type="protein sequence ID" value="PWY98410.1"/>
    <property type="molecule type" value="Genomic_DNA"/>
</dbReference>
<evidence type="ECO:0000313" key="3">
    <source>
        <dbReference type="Proteomes" id="UP000246740"/>
    </source>
</evidence>
<keyword evidence="1" id="KW-0732">Signal</keyword>
<protein>
    <recommendedName>
        <fullName evidence="4">Hydrophobin</fullName>
    </recommendedName>
</protein>